<proteinExistence type="predicted"/>
<name>A0ABX1E0A9_9PROT</name>
<organism evidence="1 2">
    <name type="scientific">Falsiroseomonas selenitidurans</name>
    <dbReference type="NCBI Taxonomy" id="2716335"/>
    <lineage>
        <taxon>Bacteria</taxon>
        <taxon>Pseudomonadati</taxon>
        <taxon>Pseudomonadota</taxon>
        <taxon>Alphaproteobacteria</taxon>
        <taxon>Acetobacterales</taxon>
        <taxon>Roseomonadaceae</taxon>
        <taxon>Falsiroseomonas</taxon>
    </lineage>
</organism>
<protein>
    <submittedName>
        <fullName evidence="1">Uncharacterized protein</fullName>
    </submittedName>
</protein>
<dbReference type="RefSeq" id="WP_168027827.1">
    <property type="nucleotide sequence ID" value="NZ_JAAVNE010000005.1"/>
</dbReference>
<gene>
    <name evidence="1" type="ORF">HEQ75_05000</name>
</gene>
<keyword evidence="2" id="KW-1185">Reference proteome</keyword>
<comment type="caution">
    <text evidence="1">The sequence shown here is derived from an EMBL/GenBank/DDBJ whole genome shotgun (WGS) entry which is preliminary data.</text>
</comment>
<accession>A0ABX1E0A9</accession>
<evidence type="ECO:0000313" key="2">
    <source>
        <dbReference type="Proteomes" id="UP000787635"/>
    </source>
</evidence>
<reference evidence="1 2" key="1">
    <citation type="submission" date="2020-03" db="EMBL/GenBank/DDBJ databases">
        <title>Roseomonas selenitidurans sp. nov. isolated from urban soil.</title>
        <authorList>
            <person name="Liu H."/>
        </authorList>
    </citation>
    <scope>NUCLEOTIDE SEQUENCE [LARGE SCALE GENOMIC DNA]</scope>
    <source>
        <strain evidence="1 2">BU-1</strain>
    </source>
</reference>
<dbReference type="Proteomes" id="UP000787635">
    <property type="component" value="Unassembled WGS sequence"/>
</dbReference>
<evidence type="ECO:0000313" key="1">
    <source>
        <dbReference type="EMBL" id="NKC30208.1"/>
    </source>
</evidence>
<dbReference type="EMBL" id="JAAVNE010000005">
    <property type="protein sequence ID" value="NKC30208.1"/>
    <property type="molecule type" value="Genomic_DNA"/>
</dbReference>
<sequence>MERMVIGWPRWTPDVTWSGGSWSATYPVANLGLLPLSRVARSSSAATADTQFIGTLSASRPIRALALARHNITVGGRMRVRLYGDASRTIMVFDSGWFDVWPEVFPYETLEWEDDAWWTGKYTAAEIAGYAPTRPVWLGAVYLARAFRVEIDDTANPAGFVQIGLCEVAQGWQVSVNPSPGYAEGHRFRTEVAEALGGVRYFERRDKPRVARGTIENLSRDEAMARGFELHRQADLDQPFLFFPFPDETLHWLRTAFVARLVDPGLIAFSSFNRNSFPFAVEEVL</sequence>